<feature type="non-terminal residue" evidence="1">
    <location>
        <position position="1"/>
    </location>
</feature>
<accession>A0A0B6Y472</accession>
<dbReference type="AlphaFoldDB" id="A0A0B6Y472"/>
<dbReference type="EMBL" id="HACG01004044">
    <property type="protein sequence ID" value="CEK50909.1"/>
    <property type="molecule type" value="Transcribed_RNA"/>
</dbReference>
<feature type="non-terminal residue" evidence="1">
    <location>
        <position position="127"/>
    </location>
</feature>
<gene>
    <name evidence="1" type="primary">ORF11977</name>
</gene>
<protein>
    <submittedName>
        <fullName evidence="1">Uncharacterized protein</fullName>
    </submittedName>
</protein>
<evidence type="ECO:0000313" key="1">
    <source>
        <dbReference type="EMBL" id="CEK50909.1"/>
    </source>
</evidence>
<name>A0A0B6Y472_9EUPU</name>
<proteinExistence type="predicted"/>
<reference evidence="1" key="1">
    <citation type="submission" date="2014-12" db="EMBL/GenBank/DDBJ databases">
        <title>Insight into the proteome of Arion vulgaris.</title>
        <authorList>
            <person name="Aradska J."/>
            <person name="Bulat T."/>
            <person name="Smidak R."/>
            <person name="Sarate P."/>
            <person name="Gangsoo J."/>
            <person name="Sialana F."/>
            <person name="Bilban M."/>
            <person name="Lubec G."/>
        </authorList>
    </citation>
    <scope>NUCLEOTIDE SEQUENCE</scope>
    <source>
        <tissue evidence="1">Skin</tissue>
    </source>
</reference>
<organism evidence="1">
    <name type="scientific">Arion vulgaris</name>
    <dbReference type="NCBI Taxonomy" id="1028688"/>
    <lineage>
        <taxon>Eukaryota</taxon>
        <taxon>Metazoa</taxon>
        <taxon>Spiralia</taxon>
        <taxon>Lophotrochozoa</taxon>
        <taxon>Mollusca</taxon>
        <taxon>Gastropoda</taxon>
        <taxon>Heterobranchia</taxon>
        <taxon>Euthyneura</taxon>
        <taxon>Panpulmonata</taxon>
        <taxon>Eupulmonata</taxon>
        <taxon>Stylommatophora</taxon>
        <taxon>Helicina</taxon>
        <taxon>Arionoidea</taxon>
        <taxon>Arionidae</taxon>
        <taxon>Arion</taxon>
    </lineage>
</organism>
<sequence>HTSGTYTKTDLPKVVHERVESTFQKLSVLLDKVRPDVLETWKPRLVNYLKTWKERNLSESEYFSELICHVRSLEIWLSDEEFNIDSLCSKKHKCHVCYRKFLISKSSKMKPEDISNFSQIVCTNQNC</sequence>